<evidence type="ECO:0000313" key="5">
    <source>
        <dbReference type="RefSeq" id="XP_030749731.1"/>
    </source>
</evidence>
<reference evidence="5" key="1">
    <citation type="submission" date="2025-08" db="UniProtKB">
        <authorList>
            <consortium name="RefSeq"/>
        </authorList>
    </citation>
    <scope>IDENTIFICATION</scope>
    <source>
        <tissue evidence="5">Gonads</tissue>
    </source>
</reference>
<evidence type="ECO:0000256" key="2">
    <source>
        <dbReference type="PROSITE-ProRule" id="PRU00497"/>
    </source>
</evidence>
<dbReference type="PROSITE" id="PS51155">
    <property type="entry name" value="CHIT_BIND_RR_2"/>
    <property type="match status" value="1"/>
</dbReference>
<dbReference type="InParanoid" id="A0A6J2XF21"/>
<dbReference type="GeneID" id="115877624"/>
<keyword evidence="3" id="KW-0732">Signal</keyword>
<dbReference type="InterPro" id="IPR051217">
    <property type="entry name" value="Insect_Cuticle_Struc_Prot"/>
</dbReference>
<dbReference type="GO" id="GO:0031012">
    <property type="term" value="C:extracellular matrix"/>
    <property type="evidence" value="ECO:0007669"/>
    <property type="project" value="TreeGrafter"/>
</dbReference>
<evidence type="ECO:0000256" key="3">
    <source>
        <dbReference type="SAM" id="SignalP"/>
    </source>
</evidence>
<accession>A0A6J2XF21</accession>
<dbReference type="Pfam" id="PF00379">
    <property type="entry name" value="Chitin_bind_4"/>
    <property type="match status" value="1"/>
</dbReference>
<keyword evidence="1 2" id="KW-0193">Cuticle</keyword>
<dbReference type="InterPro" id="IPR000618">
    <property type="entry name" value="Insect_cuticle"/>
</dbReference>
<dbReference type="GO" id="GO:0005615">
    <property type="term" value="C:extracellular space"/>
    <property type="evidence" value="ECO:0007669"/>
    <property type="project" value="TreeGrafter"/>
</dbReference>
<dbReference type="PANTHER" id="PTHR12236:SF95">
    <property type="entry name" value="CUTICULAR PROTEIN 76BD, ISOFORM C-RELATED"/>
    <property type="match status" value="1"/>
</dbReference>
<dbReference type="KEGG" id="soy:115877624"/>
<sequence length="217" mass="22883">MYKIFAVAALLAVVSAADHQATSFVKFNDNHNAVHHIQSAPAYSAPSYHAPAAPAYAAPAVAKEAVPAVAKYAVPVAAKYAAPAAPAYYSAPAYPAYSSAPSYSYSSAPAVAKVALPAIAKVAAPAYKAYKEEEYAPIPYQYAYAVQDPHTGDYHSQEETSDGHHVSGQYSLHEADGTIRIVKYSDDGHGFNAVVEKQGEPTPAPAAYKKIVAAPHY</sequence>
<feature type="chain" id="PRO_5026677523" evidence="3">
    <location>
        <begin position="17"/>
        <end position="217"/>
    </location>
</feature>
<dbReference type="AlphaFoldDB" id="A0A6J2XF21"/>
<name>A0A6J2XF21_SITOR</name>
<organism evidence="4 5">
    <name type="scientific">Sitophilus oryzae</name>
    <name type="common">Rice weevil</name>
    <name type="synonym">Curculio oryzae</name>
    <dbReference type="NCBI Taxonomy" id="7048"/>
    <lineage>
        <taxon>Eukaryota</taxon>
        <taxon>Metazoa</taxon>
        <taxon>Ecdysozoa</taxon>
        <taxon>Arthropoda</taxon>
        <taxon>Hexapoda</taxon>
        <taxon>Insecta</taxon>
        <taxon>Pterygota</taxon>
        <taxon>Neoptera</taxon>
        <taxon>Endopterygota</taxon>
        <taxon>Coleoptera</taxon>
        <taxon>Polyphaga</taxon>
        <taxon>Cucujiformia</taxon>
        <taxon>Curculionidae</taxon>
        <taxon>Dryophthorinae</taxon>
        <taxon>Sitophilus</taxon>
    </lineage>
</organism>
<dbReference type="GO" id="GO:0042302">
    <property type="term" value="F:structural constituent of cuticle"/>
    <property type="evidence" value="ECO:0007669"/>
    <property type="project" value="UniProtKB-UniRule"/>
</dbReference>
<feature type="signal peptide" evidence="3">
    <location>
        <begin position="1"/>
        <end position="16"/>
    </location>
</feature>
<gene>
    <name evidence="5" type="primary">LOC115877624</name>
</gene>
<proteinExistence type="predicted"/>
<dbReference type="OrthoDB" id="6630446at2759"/>
<evidence type="ECO:0000313" key="4">
    <source>
        <dbReference type="Proteomes" id="UP000504635"/>
    </source>
</evidence>
<dbReference type="PANTHER" id="PTHR12236">
    <property type="entry name" value="STRUCTURAL CONTITUENT OF CUTICLE"/>
    <property type="match status" value="1"/>
</dbReference>
<dbReference type="RefSeq" id="XP_030749731.1">
    <property type="nucleotide sequence ID" value="XM_030893871.1"/>
</dbReference>
<protein>
    <submittedName>
        <fullName evidence="5">Cuticle protein 16.5-like</fullName>
    </submittedName>
</protein>
<evidence type="ECO:0000256" key="1">
    <source>
        <dbReference type="ARBA" id="ARBA00022460"/>
    </source>
</evidence>
<dbReference type="Proteomes" id="UP000504635">
    <property type="component" value="Unplaced"/>
</dbReference>
<keyword evidence="4" id="KW-1185">Reference proteome</keyword>